<dbReference type="AlphaFoldDB" id="A0A8H6KZG1"/>
<reference evidence="1 2" key="1">
    <citation type="journal article" date="2020" name="Genomics">
        <title>Complete, high-quality genomes from long-read metagenomic sequencing of two wolf lichen thalli reveals enigmatic genome architecture.</title>
        <authorList>
            <person name="McKenzie S.K."/>
            <person name="Walston R.F."/>
            <person name="Allen J.L."/>
        </authorList>
    </citation>
    <scope>NUCLEOTIDE SEQUENCE [LARGE SCALE GENOMIC DNA]</scope>
    <source>
        <strain evidence="1">WasteWater1</strain>
    </source>
</reference>
<organism evidence="1 2">
    <name type="scientific">Letharia lupina</name>
    <dbReference type="NCBI Taxonomy" id="560253"/>
    <lineage>
        <taxon>Eukaryota</taxon>
        <taxon>Fungi</taxon>
        <taxon>Dikarya</taxon>
        <taxon>Ascomycota</taxon>
        <taxon>Pezizomycotina</taxon>
        <taxon>Lecanoromycetes</taxon>
        <taxon>OSLEUM clade</taxon>
        <taxon>Lecanoromycetidae</taxon>
        <taxon>Lecanorales</taxon>
        <taxon>Lecanorineae</taxon>
        <taxon>Parmeliaceae</taxon>
        <taxon>Letharia</taxon>
    </lineage>
</organism>
<sequence>MDYTPAPNFDNMINSLIAVKKREVTRIVRNQNVGEVTRIEVTGMLREHLTKIVDAADPDLEARMPSSNVNLHKFLDRAADFGVEEARCLVEEAKILWPTLSLDAPNVLALRKGLRGSKESILPYKRLSAFFALGSKRLNARAAEWKQEDILPTIVHGIIADIAVVLAQDSEPTSSSPEHTPSM</sequence>
<comment type="caution">
    <text evidence="1">The sequence shown here is derived from an EMBL/GenBank/DDBJ whole genome shotgun (WGS) entry which is preliminary data.</text>
</comment>
<accession>A0A8H6KZG1</accession>
<evidence type="ECO:0000313" key="2">
    <source>
        <dbReference type="Proteomes" id="UP000593566"/>
    </source>
</evidence>
<dbReference type="Proteomes" id="UP000593566">
    <property type="component" value="Unassembled WGS sequence"/>
</dbReference>
<evidence type="ECO:0000313" key="1">
    <source>
        <dbReference type="EMBL" id="KAF6229920.1"/>
    </source>
</evidence>
<gene>
    <name evidence="1" type="ORF">HO133_004257</name>
</gene>
<protein>
    <submittedName>
        <fullName evidence="1">Uncharacterized protein</fullName>
    </submittedName>
</protein>
<proteinExistence type="predicted"/>
<dbReference type="GeneID" id="59332666"/>
<dbReference type="EMBL" id="JACCJB010000002">
    <property type="protein sequence ID" value="KAF6229920.1"/>
    <property type="molecule type" value="Genomic_DNA"/>
</dbReference>
<keyword evidence="2" id="KW-1185">Reference proteome</keyword>
<dbReference type="RefSeq" id="XP_037157177.1">
    <property type="nucleotide sequence ID" value="XM_037295176.1"/>
</dbReference>
<name>A0A8H6KZG1_9LECA</name>